<evidence type="ECO:0000313" key="1">
    <source>
        <dbReference type="EMBL" id="OMO83252.1"/>
    </source>
</evidence>
<protein>
    <submittedName>
        <fullName evidence="1">Uncharacterized protein</fullName>
    </submittedName>
</protein>
<comment type="caution">
    <text evidence="1">The sequence shown here is derived from an EMBL/GenBank/DDBJ whole genome shotgun (WGS) entry which is preliminary data.</text>
</comment>
<dbReference type="EMBL" id="AWUE01018007">
    <property type="protein sequence ID" value="OMO83252.1"/>
    <property type="molecule type" value="Genomic_DNA"/>
</dbReference>
<evidence type="ECO:0000313" key="2">
    <source>
        <dbReference type="Proteomes" id="UP000187203"/>
    </source>
</evidence>
<accession>A0A1R3IKY0</accession>
<proteinExistence type="predicted"/>
<dbReference type="Proteomes" id="UP000187203">
    <property type="component" value="Unassembled WGS sequence"/>
</dbReference>
<dbReference type="AlphaFoldDB" id="A0A1R3IKY0"/>
<reference evidence="2" key="1">
    <citation type="submission" date="2013-09" db="EMBL/GenBank/DDBJ databases">
        <title>Corchorus olitorius genome sequencing.</title>
        <authorList>
            <person name="Alam M."/>
            <person name="Haque M.S."/>
            <person name="Islam M.S."/>
            <person name="Emdad E.M."/>
            <person name="Islam M.M."/>
            <person name="Ahmed B."/>
            <person name="Halim A."/>
            <person name="Hossen Q.M.M."/>
            <person name="Hossain M.Z."/>
            <person name="Ahmed R."/>
            <person name="Khan M.M."/>
            <person name="Islam R."/>
            <person name="Rashid M.M."/>
            <person name="Khan S.A."/>
            <person name="Rahman M.S."/>
            <person name="Alam M."/>
            <person name="Yahiya A.S."/>
            <person name="Khan M.S."/>
            <person name="Azam M.S."/>
            <person name="Haque T."/>
            <person name="Lashkar M.Z.H."/>
            <person name="Akhand A.I."/>
            <person name="Morshed G."/>
            <person name="Roy S."/>
            <person name="Uddin K.S."/>
            <person name="Rabeya T."/>
            <person name="Hossain A.S."/>
            <person name="Chowdhury A."/>
            <person name="Snigdha A.R."/>
            <person name="Mortoza M.S."/>
            <person name="Matin S.A."/>
            <person name="Hoque S.M.E."/>
            <person name="Islam M.K."/>
            <person name="Roy D.K."/>
            <person name="Haider R."/>
            <person name="Moosa M.M."/>
            <person name="Elias S.M."/>
            <person name="Hasan A.M."/>
            <person name="Jahan S."/>
            <person name="Shafiuddin M."/>
            <person name="Mahmood N."/>
            <person name="Shommy N.S."/>
        </authorList>
    </citation>
    <scope>NUCLEOTIDE SEQUENCE [LARGE SCALE GENOMIC DNA]</scope>
    <source>
        <strain evidence="2">cv. O-4</strain>
    </source>
</reference>
<gene>
    <name evidence="1" type="ORF">COLO4_22620</name>
</gene>
<organism evidence="1 2">
    <name type="scientific">Corchorus olitorius</name>
    <dbReference type="NCBI Taxonomy" id="93759"/>
    <lineage>
        <taxon>Eukaryota</taxon>
        <taxon>Viridiplantae</taxon>
        <taxon>Streptophyta</taxon>
        <taxon>Embryophyta</taxon>
        <taxon>Tracheophyta</taxon>
        <taxon>Spermatophyta</taxon>
        <taxon>Magnoliopsida</taxon>
        <taxon>eudicotyledons</taxon>
        <taxon>Gunneridae</taxon>
        <taxon>Pentapetalae</taxon>
        <taxon>rosids</taxon>
        <taxon>malvids</taxon>
        <taxon>Malvales</taxon>
        <taxon>Malvaceae</taxon>
        <taxon>Grewioideae</taxon>
        <taxon>Apeibeae</taxon>
        <taxon>Corchorus</taxon>
    </lineage>
</organism>
<keyword evidence="2" id="KW-1185">Reference proteome</keyword>
<sequence length="32" mass="3431">MAYGTIHFKIDGTISIQNGAICDKAISESFKA</sequence>
<name>A0A1R3IKY0_9ROSI</name>